<evidence type="ECO:0000313" key="1">
    <source>
        <dbReference type="EMBL" id="KAJ8015245.1"/>
    </source>
</evidence>
<name>A0ACC2HHU3_DALPE</name>
<keyword evidence="2" id="KW-1185">Reference proteome</keyword>
<comment type="caution">
    <text evidence="1">The sequence shown here is derived from an EMBL/GenBank/DDBJ whole genome shotgun (WGS) entry which is preliminary data.</text>
</comment>
<gene>
    <name evidence="1" type="ORF">DPEC_G00024130</name>
</gene>
<accession>A0ACC2HHU3</accession>
<organism evidence="1 2">
    <name type="scientific">Dallia pectoralis</name>
    <name type="common">Alaska blackfish</name>
    <dbReference type="NCBI Taxonomy" id="75939"/>
    <lineage>
        <taxon>Eukaryota</taxon>
        <taxon>Metazoa</taxon>
        <taxon>Chordata</taxon>
        <taxon>Craniata</taxon>
        <taxon>Vertebrata</taxon>
        <taxon>Euteleostomi</taxon>
        <taxon>Actinopterygii</taxon>
        <taxon>Neopterygii</taxon>
        <taxon>Teleostei</taxon>
        <taxon>Protacanthopterygii</taxon>
        <taxon>Esociformes</taxon>
        <taxon>Umbridae</taxon>
        <taxon>Dallia</taxon>
    </lineage>
</organism>
<proteinExistence type="predicted"/>
<reference evidence="1" key="1">
    <citation type="submission" date="2021-05" db="EMBL/GenBank/DDBJ databases">
        <authorList>
            <person name="Pan Q."/>
            <person name="Jouanno E."/>
            <person name="Zahm M."/>
            <person name="Klopp C."/>
            <person name="Cabau C."/>
            <person name="Louis A."/>
            <person name="Berthelot C."/>
            <person name="Parey E."/>
            <person name="Roest Crollius H."/>
            <person name="Montfort J."/>
            <person name="Robinson-Rechavi M."/>
            <person name="Bouchez O."/>
            <person name="Lampietro C."/>
            <person name="Lopez Roques C."/>
            <person name="Donnadieu C."/>
            <person name="Postlethwait J."/>
            <person name="Bobe J."/>
            <person name="Dillon D."/>
            <person name="Chandos A."/>
            <person name="von Hippel F."/>
            <person name="Guiguen Y."/>
        </authorList>
    </citation>
    <scope>NUCLEOTIDE SEQUENCE</scope>
    <source>
        <strain evidence="1">YG-Jan2019</strain>
    </source>
</reference>
<sequence>MCLWSSLTTVGGEGRTRGGRMALKGGPKSSSEMIAPWPASKEHLLIQNYSESSLIKEKIVPTSSLLPL</sequence>
<dbReference type="Proteomes" id="UP001157502">
    <property type="component" value="Chromosome 2"/>
</dbReference>
<protein>
    <submittedName>
        <fullName evidence="1">Uncharacterized protein</fullName>
    </submittedName>
</protein>
<dbReference type="EMBL" id="CM055729">
    <property type="protein sequence ID" value="KAJ8015245.1"/>
    <property type="molecule type" value="Genomic_DNA"/>
</dbReference>
<evidence type="ECO:0000313" key="2">
    <source>
        <dbReference type="Proteomes" id="UP001157502"/>
    </source>
</evidence>